<evidence type="ECO:0000259" key="1">
    <source>
        <dbReference type="Pfam" id="PF12802"/>
    </source>
</evidence>
<proteinExistence type="predicted"/>
<dbReference type="Gene3D" id="1.10.10.10">
    <property type="entry name" value="Winged helix-like DNA-binding domain superfamily/Winged helix DNA-binding domain"/>
    <property type="match status" value="1"/>
</dbReference>
<sequence length="191" mass="21710">MYHTYVLHISCVGGTLQSVREGDETAATGSEIRSEHWPWPSALHRDLAEEFLKINRRRNAVHPDSVLDNSAFAILWILSDGRPRTLRELTRELDLEQSTVNRQVNGAIRSGYLERFEVDGCASRKIRPTDHGRAAFEHDGLLRANRLSEVFADLAPGRADVLLTEMRAYNQAYDRVLERARPTADRTRDTA</sequence>
<dbReference type="GO" id="GO:0003677">
    <property type="term" value="F:DNA binding"/>
    <property type="evidence" value="ECO:0007669"/>
    <property type="project" value="UniProtKB-KW"/>
</dbReference>
<evidence type="ECO:0000313" key="2">
    <source>
        <dbReference type="EMBL" id="SIS21242.1"/>
    </source>
</evidence>
<dbReference type="InterPro" id="IPR000835">
    <property type="entry name" value="HTH_MarR-typ"/>
</dbReference>
<keyword evidence="2" id="KW-0238">DNA-binding</keyword>
<reference evidence="2 3" key="1">
    <citation type="submission" date="2017-01" db="EMBL/GenBank/DDBJ databases">
        <authorList>
            <person name="Mah S.A."/>
            <person name="Swanson W.J."/>
            <person name="Moy G.W."/>
            <person name="Vacquier V.D."/>
        </authorList>
    </citation>
    <scope>NUCLEOTIDE SEQUENCE [LARGE SCALE GENOMIC DNA]</scope>
    <source>
        <strain evidence="2 3">CPCC 203464</strain>
    </source>
</reference>
<dbReference type="InterPro" id="IPR036388">
    <property type="entry name" value="WH-like_DNA-bd_sf"/>
</dbReference>
<dbReference type="GO" id="GO:0003700">
    <property type="term" value="F:DNA-binding transcription factor activity"/>
    <property type="evidence" value="ECO:0007669"/>
    <property type="project" value="InterPro"/>
</dbReference>
<evidence type="ECO:0000313" key="3">
    <source>
        <dbReference type="Proteomes" id="UP000186218"/>
    </source>
</evidence>
<keyword evidence="3" id="KW-1185">Reference proteome</keyword>
<dbReference type="SUPFAM" id="SSF46785">
    <property type="entry name" value="Winged helix' DNA-binding domain"/>
    <property type="match status" value="1"/>
</dbReference>
<accession>A0A1N7H8V2</accession>
<dbReference type="Proteomes" id="UP000186218">
    <property type="component" value="Unassembled WGS sequence"/>
</dbReference>
<gene>
    <name evidence="2" type="ORF">SAMN05445060_3707</name>
</gene>
<feature type="domain" description="HTH marR-type" evidence="1">
    <location>
        <begin position="69"/>
        <end position="115"/>
    </location>
</feature>
<dbReference type="InterPro" id="IPR036390">
    <property type="entry name" value="WH_DNA-bd_sf"/>
</dbReference>
<organism evidence="2 3">
    <name type="scientific">Williamsia sterculiae</name>
    <dbReference type="NCBI Taxonomy" id="1344003"/>
    <lineage>
        <taxon>Bacteria</taxon>
        <taxon>Bacillati</taxon>
        <taxon>Actinomycetota</taxon>
        <taxon>Actinomycetes</taxon>
        <taxon>Mycobacteriales</taxon>
        <taxon>Nocardiaceae</taxon>
        <taxon>Williamsia</taxon>
    </lineage>
</organism>
<dbReference type="Pfam" id="PF12802">
    <property type="entry name" value="MarR_2"/>
    <property type="match status" value="1"/>
</dbReference>
<dbReference type="EMBL" id="FTNT01000013">
    <property type="protein sequence ID" value="SIS21242.1"/>
    <property type="molecule type" value="Genomic_DNA"/>
</dbReference>
<name>A0A1N7H8V2_9NOCA</name>
<protein>
    <submittedName>
        <fullName evidence="2">DNA-binding transcriptional regulator, MarR family</fullName>
    </submittedName>
</protein>
<dbReference type="AlphaFoldDB" id="A0A1N7H8V2"/>